<dbReference type="AlphaFoldDB" id="A0A3P6QC76"/>
<name>A0A3P6QC76_ANISI</name>
<evidence type="ECO:0000313" key="2">
    <source>
        <dbReference type="Proteomes" id="UP000267096"/>
    </source>
</evidence>
<protein>
    <submittedName>
        <fullName evidence="1">Uncharacterized protein</fullName>
    </submittedName>
</protein>
<reference evidence="1 2" key="1">
    <citation type="submission" date="2018-11" db="EMBL/GenBank/DDBJ databases">
        <authorList>
            <consortium name="Pathogen Informatics"/>
        </authorList>
    </citation>
    <scope>NUCLEOTIDE SEQUENCE [LARGE SCALE GENOMIC DNA]</scope>
</reference>
<gene>
    <name evidence="1" type="ORF">ASIM_LOCUS9220</name>
</gene>
<dbReference type="EMBL" id="UYRR01027437">
    <property type="protein sequence ID" value="VDK37775.1"/>
    <property type="molecule type" value="Genomic_DNA"/>
</dbReference>
<dbReference type="InterPro" id="IPR037027">
    <property type="entry name" value="YqgF/RNaseH-like_dom_sf"/>
</dbReference>
<dbReference type="GO" id="GO:0006139">
    <property type="term" value="P:nucleobase-containing compound metabolic process"/>
    <property type="evidence" value="ECO:0007669"/>
    <property type="project" value="InterPro"/>
</dbReference>
<dbReference type="InterPro" id="IPR012337">
    <property type="entry name" value="RNaseH-like_sf"/>
</dbReference>
<accession>A0A3P6QC76</accession>
<keyword evidence="2" id="KW-1185">Reference proteome</keyword>
<dbReference type="SUPFAM" id="SSF53098">
    <property type="entry name" value="Ribonuclease H-like"/>
    <property type="match status" value="1"/>
</dbReference>
<evidence type="ECO:0000313" key="1">
    <source>
        <dbReference type="EMBL" id="VDK37775.1"/>
    </source>
</evidence>
<organism evidence="1 2">
    <name type="scientific">Anisakis simplex</name>
    <name type="common">Herring worm</name>
    <dbReference type="NCBI Taxonomy" id="6269"/>
    <lineage>
        <taxon>Eukaryota</taxon>
        <taxon>Metazoa</taxon>
        <taxon>Ecdysozoa</taxon>
        <taxon>Nematoda</taxon>
        <taxon>Chromadorea</taxon>
        <taxon>Rhabditida</taxon>
        <taxon>Spirurina</taxon>
        <taxon>Ascaridomorpha</taxon>
        <taxon>Ascaridoidea</taxon>
        <taxon>Anisakidae</taxon>
        <taxon>Anisakis</taxon>
        <taxon>Anisakis simplex complex</taxon>
    </lineage>
</organism>
<sequence>MIDTGVFYLMKQSRKTKEDDSWTMNEQAERIVSNLVQKCDSSSLVIAVGNGTASRPTQCAIASLIKRNIFAPITVKFWSLSTASLKFAFSSRKLHKTL</sequence>
<dbReference type="Proteomes" id="UP000267096">
    <property type="component" value="Unassembled WGS sequence"/>
</dbReference>
<dbReference type="Gene3D" id="3.30.420.140">
    <property type="entry name" value="YqgF/RNase H-like domain"/>
    <property type="match status" value="1"/>
</dbReference>
<dbReference type="OrthoDB" id="995477at2759"/>
<proteinExistence type="predicted"/>